<keyword evidence="2" id="KW-1185">Reference proteome</keyword>
<organism evidence="1 2">
    <name type="scientific">Lactococcus hircilactis</name>
    <dbReference type="NCBI Taxonomy" id="1494462"/>
    <lineage>
        <taxon>Bacteria</taxon>
        <taxon>Bacillati</taxon>
        <taxon>Bacillota</taxon>
        <taxon>Bacilli</taxon>
        <taxon>Lactobacillales</taxon>
        <taxon>Streptococcaceae</taxon>
        <taxon>Lactococcus</taxon>
    </lineage>
</organism>
<accession>A0A7X1Z7Z6</accession>
<gene>
    <name evidence="1" type="ORF">GHI93_00360</name>
</gene>
<dbReference type="AlphaFoldDB" id="A0A7X1Z7Z6"/>
<protein>
    <submittedName>
        <fullName evidence="1">TetR/AcrR family transcriptional regulator</fullName>
    </submittedName>
</protein>
<dbReference type="OrthoDB" id="2243550at2"/>
<dbReference type="RefSeq" id="WP_153494566.1">
    <property type="nucleotide sequence ID" value="NZ_CAXYUY010000005.1"/>
</dbReference>
<reference evidence="1 2" key="1">
    <citation type="submission" date="2019-10" db="EMBL/GenBank/DDBJ databases">
        <authorList>
            <person name="Dong K."/>
        </authorList>
    </citation>
    <scope>NUCLEOTIDE SEQUENCE [LARGE SCALE GENOMIC DNA]</scope>
    <source>
        <strain evidence="1 2">DSM 28960</strain>
    </source>
</reference>
<proteinExistence type="predicted"/>
<name>A0A7X1Z7Z6_9LACT</name>
<evidence type="ECO:0000313" key="2">
    <source>
        <dbReference type="Proteomes" id="UP000439550"/>
    </source>
</evidence>
<dbReference type="EMBL" id="WITJ01000001">
    <property type="protein sequence ID" value="MQW38402.1"/>
    <property type="molecule type" value="Genomic_DNA"/>
</dbReference>
<sequence>MSKDTKNIIIRTLFNIAAENGSLTVEEISKRSYITRTTIKSNFPDGIPGIVEFAYLKIVREVNERLLSYPCEEVSLDVLADILLPVLWAHKEEAHVIYSSQLPFRLIDSIRDETWHWAKNRFNALIKEHGLANYFTGKELLKYFNAQLVAVLTLWLEADIPVDLDLFRDKFLFLMKMSVRELIYSGIE</sequence>
<dbReference type="Proteomes" id="UP000439550">
    <property type="component" value="Unassembled WGS sequence"/>
</dbReference>
<evidence type="ECO:0000313" key="1">
    <source>
        <dbReference type="EMBL" id="MQW38402.1"/>
    </source>
</evidence>
<comment type="caution">
    <text evidence="1">The sequence shown here is derived from an EMBL/GenBank/DDBJ whole genome shotgun (WGS) entry which is preliminary data.</text>
</comment>